<feature type="compositionally biased region" description="Polar residues" evidence="1">
    <location>
        <begin position="370"/>
        <end position="381"/>
    </location>
</feature>
<dbReference type="AlphaFoldDB" id="A0A7E5A0B9"/>
<proteinExistence type="predicted"/>
<evidence type="ECO:0000313" key="2">
    <source>
        <dbReference type="Proteomes" id="UP000492821"/>
    </source>
</evidence>
<feature type="region of interest" description="Disordered" evidence="1">
    <location>
        <begin position="44"/>
        <end position="181"/>
    </location>
</feature>
<dbReference type="WBParaSite" id="Pan_g7016.t1">
    <property type="protein sequence ID" value="Pan_g7016.t1"/>
    <property type="gene ID" value="Pan_g7016"/>
</dbReference>
<feature type="region of interest" description="Disordered" evidence="1">
    <location>
        <begin position="205"/>
        <end position="254"/>
    </location>
</feature>
<protein>
    <submittedName>
        <fullName evidence="3">Shugoshin_C domain-containing protein</fullName>
    </submittedName>
</protein>
<name>A0A7E5A0B9_PANRE</name>
<feature type="compositionally biased region" description="Basic residues" evidence="1">
    <location>
        <begin position="98"/>
        <end position="111"/>
    </location>
</feature>
<organism evidence="2 3">
    <name type="scientific">Panagrellus redivivus</name>
    <name type="common">Microworm</name>
    <dbReference type="NCBI Taxonomy" id="6233"/>
    <lineage>
        <taxon>Eukaryota</taxon>
        <taxon>Metazoa</taxon>
        <taxon>Ecdysozoa</taxon>
        <taxon>Nematoda</taxon>
        <taxon>Chromadorea</taxon>
        <taxon>Rhabditida</taxon>
        <taxon>Tylenchina</taxon>
        <taxon>Panagrolaimomorpha</taxon>
        <taxon>Panagrolaimoidea</taxon>
        <taxon>Panagrolaimidae</taxon>
        <taxon>Panagrellus</taxon>
    </lineage>
</organism>
<feature type="compositionally biased region" description="Low complexity" evidence="1">
    <location>
        <begin position="60"/>
        <end position="76"/>
    </location>
</feature>
<reference evidence="3" key="2">
    <citation type="submission" date="2020-10" db="UniProtKB">
        <authorList>
            <consortium name="WormBaseParasite"/>
        </authorList>
    </citation>
    <scope>IDENTIFICATION</scope>
</reference>
<feature type="compositionally biased region" description="Acidic residues" evidence="1">
    <location>
        <begin position="119"/>
        <end position="132"/>
    </location>
</feature>
<feature type="region of interest" description="Disordered" evidence="1">
    <location>
        <begin position="419"/>
        <end position="438"/>
    </location>
</feature>
<feature type="region of interest" description="Disordered" evidence="1">
    <location>
        <begin position="319"/>
        <end position="412"/>
    </location>
</feature>
<sequence length="477" mass="51789">MPSAVSGAHVGGTTRKVICKTVPKYGKIDVDRESMVQRFARFGLEKEASESDSDEPSTPPVKTASKKPASSSIKPVITKELTPEEALGNSESSEPSKKSSKKKTSRAKKTAAAKVPPPEETEREVIDPEDTVMDALSPEPAPITKKASKKRASRAKKNRQQRAPSPMDVEMRSESQEPAMKSAVDALLPPLSVLRSMTPAEWIPRAVSEPRDKPPEVAKQSSPLNLSRDVAVDDDRKQKRRSSMKLPEMPELSRRPMSPAVVFSFAKLAATHDAPTRAVLKPTSSRRKVQVGVKPPTELMKSVSIDVLKRDPEFEAVPLVIEKPEKPAPQVDAKPEAEPVKEPSPMDVDTNATLEAPVETIPSGDVASATEPTLATETNENLAPPAQSRTHPPPAPQTRSISKAAANRTIDHSKLKDLSAKCDQTNPGPPNLCPTGKGRIRLEPLSKTNAPVFIEMSSDRFRRLMPKLPVVPLAVKK</sequence>
<feature type="compositionally biased region" description="Basic residues" evidence="1">
    <location>
        <begin position="146"/>
        <end position="160"/>
    </location>
</feature>
<dbReference type="Proteomes" id="UP000492821">
    <property type="component" value="Unassembled WGS sequence"/>
</dbReference>
<accession>A0A7E5A0B9</accession>
<evidence type="ECO:0000256" key="1">
    <source>
        <dbReference type="SAM" id="MobiDB-lite"/>
    </source>
</evidence>
<reference evidence="2" key="1">
    <citation type="journal article" date="2013" name="Genetics">
        <title>The draft genome and transcriptome of Panagrellus redivivus are shaped by the harsh demands of a free-living lifestyle.</title>
        <authorList>
            <person name="Srinivasan J."/>
            <person name="Dillman A.R."/>
            <person name="Macchietto M.G."/>
            <person name="Heikkinen L."/>
            <person name="Lakso M."/>
            <person name="Fracchia K.M."/>
            <person name="Antoshechkin I."/>
            <person name="Mortazavi A."/>
            <person name="Wong G."/>
            <person name="Sternberg P.W."/>
        </authorList>
    </citation>
    <scope>NUCLEOTIDE SEQUENCE [LARGE SCALE GENOMIC DNA]</scope>
    <source>
        <strain evidence="2">MT8872</strain>
    </source>
</reference>
<evidence type="ECO:0000313" key="3">
    <source>
        <dbReference type="WBParaSite" id="Pan_g7016.t1"/>
    </source>
</evidence>
<keyword evidence="2" id="KW-1185">Reference proteome</keyword>